<reference evidence="2" key="1">
    <citation type="journal article" date="2023" name="Mol. Phylogenet. Evol.">
        <title>Genome-scale phylogeny and comparative genomics of the fungal order Sordariales.</title>
        <authorList>
            <person name="Hensen N."/>
            <person name="Bonometti L."/>
            <person name="Westerberg I."/>
            <person name="Brannstrom I.O."/>
            <person name="Guillou S."/>
            <person name="Cros-Aarteil S."/>
            <person name="Calhoun S."/>
            <person name="Haridas S."/>
            <person name="Kuo A."/>
            <person name="Mondo S."/>
            <person name="Pangilinan J."/>
            <person name="Riley R."/>
            <person name="LaButti K."/>
            <person name="Andreopoulos B."/>
            <person name="Lipzen A."/>
            <person name="Chen C."/>
            <person name="Yan M."/>
            <person name="Daum C."/>
            <person name="Ng V."/>
            <person name="Clum A."/>
            <person name="Steindorff A."/>
            <person name="Ohm R.A."/>
            <person name="Martin F."/>
            <person name="Silar P."/>
            <person name="Natvig D.O."/>
            <person name="Lalanne C."/>
            <person name="Gautier V."/>
            <person name="Ament-Velasquez S.L."/>
            <person name="Kruys A."/>
            <person name="Hutchinson M.I."/>
            <person name="Powell A.J."/>
            <person name="Barry K."/>
            <person name="Miller A.N."/>
            <person name="Grigoriev I.V."/>
            <person name="Debuchy R."/>
            <person name="Gladieux P."/>
            <person name="Hiltunen Thoren M."/>
            <person name="Johannesson H."/>
        </authorList>
    </citation>
    <scope>NUCLEOTIDE SEQUENCE</scope>
    <source>
        <strain evidence="2">CBS 990.96</strain>
    </source>
</reference>
<organism evidence="2 3">
    <name type="scientific">Podospora fimiseda</name>
    <dbReference type="NCBI Taxonomy" id="252190"/>
    <lineage>
        <taxon>Eukaryota</taxon>
        <taxon>Fungi</taxon>
        <taxon>Dikarya</taxon>
        <taxon>Ascomycota</taxon>
        <taxon>Pezizomycotina</taxon>
        <taxon>Sordariomycetes</taxon>
        <taxon>Sordariomycetidae</taxon>
        <taxon>Sordariales</taxon>
        <taxon>Podosporaceae</taxon>
        <taxon>Podospora</taxon>
    </lineage>
</organism>
<dbReference type="PANTHER" id="PTHR39599">
    <property type="entry name" value="GPI-ANCHORED PROTEIN (EUROFUNG)-RELATED-RELATED"/>
    <property type="match status" value="1"/>
</dbReference>
<evidence type="ECO:0000256" key="1">
    <source>
        <dbReference type="SAM" id="SignalP"/>
    </source>
</evidence>
<gene>
    <name evidence="2" type="ORF">QBC38DRAFT_14432</name>
</gene>
<evidence type="ECO:0000313" key="3">
    <source>
        <dbReference type="Proteomes" id="UP001301958"/>
    </source>
</evidence>
<evidence type="ECO:0008006" key="4">
    <source>
        <dbReference type="Google" id="ProtNLM"/>
    </source>
</evidence>
<feature type="chain" id="PRO_5042953832" description="Gpi-anchored protein" evidence="1">
    <location>
        <begin position="17"/>
        <end position="246"/>
    </location>
</feature>
<reference evidence="2" key="2">
    <citation type="submission" date="2023-05" db="EMBL/GenBank/DDBJ databases">
        <authorList>
            <consortium name="Lawrence Berkeley National Laboratory"/>
            <person name="Steindorff A."/>
            <person name="Hensen N."/>
            <person name="Bonometti L."/>
            <person name="Westerberg I."/>
            <person name="Brannstrom I.O."/>
            <person name="Guillou S."/>
            <person name="Cros-Aarteil S."/>
            <person name="Calhoun S."/>
            <person name="Haridas S."/>
            <person name="Kuo A."/>
            <person name="Mondo S."/>
            <person name="Pangilinan J."/>
            <person name="Riley R."/>
            <person name="Labutti K."/>
            <person name="Andreopoulos B."/>
            <person name="Lipzen A."/>
            <person name="Chen C."/>
            <person name="Yanf M."/>
            <person name="Daum C."/>
            <person name="Ng V."/>
            <person name="Clum A."/>
            <person name="Ohm R."/>
            <person name="Martin F."/>
            <person name="Silar P."/>
            <person name="Natvig D."/>
            <person name="Lalanne C."/>
            <person name="Gautier V."/>
            <person name="Ament-Velasquez S.L."/>
            <person name="Kruys A."/>
            <person name="Hutchinson M.I."/>
            <person name="Powell A.J."/>
            <person name="Barry K."/>
            <person name="Miller A.N."/>
            <person name="Grigoriev I.V."/>
            <person name="Debuchy R."/>
            <person name="Gladieux P."/>
            <person name="Thoren M.H."/>
            <person name="Johannesson H."/>
        </authorList>
    </citation>
    <scope>NUCLEOTIDE SEQUENCE</scope>
    <source>
        <strain evidence="2">CBS 990.96</strain>
    </source>
</reference>
<keyword evidence="1" id="KW-0732">Signal</keyword>
<sequence length="246" mass="24399">MNTILLVIASASTVCASLYQPFQPVQTAAPIELAKRQGGGCIPNFFSCANQGAVFNGVCCANGQTCGLDSNNSPACCPGGAVCTGTAPASFVTPSPQQTTAVSFVQNPYFSFPFIATYFANREDCSRAVNQCSANNAACTSHLQGLGGGVGGGYAVTIAVPGGGGTTVTAAAGITYDPASATSICSSLSSVACRDLRQTMCTLSATSAGGFIFGSGDSAARPKAAHLGLVGAVAAGVAGLNMLFGF</sequence>
<dbReference type="EMBL" id="MU865388">
    <property type="protein sequence ID" value="KAK4224605.1"/>
    <property type="molecule type" value="Genomic_DNA"/>
</dbReference>
<proteinExistence type="predicted"/>
<name>A0AAN7BJU4_9PEZI</name>
<comment type="caution">
    <text evidence="2">The sequence shown here is derived from an EMBL/GenBank/DDBJ whole genome shotgun (WGS) entry which is preliminary data.</text>
</comment>
<accession>A0AAN7BJU4</accession>
<dbReference type="PANTHER" id="PTHR39599:SF1">
    <property type="entry name" value="GPI-ANCHORED PROTEIN (EUROFUNG)"/>
    <property type="match status" value="1"/>
</dbReference>
<dbReference type="Proteomes" id="UP001301958">
    <property type="component" value="Unassembled WGS sequence"/>
</dbReference>
<keyword evidence="3" id="KW-1185">Reference proteome</keyword>
<protein>
    <recommendedName>
        <fullName evidence="4">Gpi-anchored protein</fullName>
    </recommendedName>
</protein>
<evidence type="ECO:0000313" key="2">
    <source>
        <dbReference type="EMBL" id="KAK4224605.1"/>
    </source>
</evidence>
<feature type="signal peptide" evidence="1">
    <location>
        <begin position="1"/>
        <end position="16"/>
    </location>
</feature>
<dbReference type="AlphaFoldDB" id="A0AAN7BJU4"/>